<evidence type="ECO:0000259" key="1">
    <source>
        <dbReference type="Pfam" id="PF13472"/>
    </source>
</evidence>
<dbReference type="PANTHER" id="PTHR30383:SF5">
    <property type="entry name" value="SGNH HYDROLASE-TYPE ESTERASE DOMAIN-CONTAINING PROTEIN"/>
    <property type="match status" value="1"/>
</dbReference>
<reference evidence="2 3" key="1">
    <citation type="submission" date="2019-02" db="EMBL/GenBank/DDBJ databases">
        <title>Bacterial novel species Emticicia sp. 17J42-9 isolated from soil.</title>
        <authorList>
            <person name="Jung H.-Y."/>
        </authorList>
    </citation>
    <scope>NUCLEOTIDE SEQUENCE [LARGE SCALE GENOMIC DNA]</scope>
    <source>
        <strain evidence="2 3">17J42-9</strain>
    </source>
</reference>
<dbReference type="GO" id="GO:0004622">
    <property type="term" value="F:phosphatidylcholine lysophospholipase activity"/>
    <property type="evidence" value="ECO:0007669"/>
    <property type="project" value="TreeGrafter"/>
</dbReference>
<evidence type="ECO:0000313" key="3">
    <source>
        <dbReference type="Proteomes" id="UP000293162"/>
    </source>
</evidence>
<dbReference type="InterPro" id="IPR036514">
    <property type="entry name" value="SGNH_hydro_sf"/>
</dbReference>
<accession>A0A4V1ZCN5</accession>
<dbReference type="InterPro" id="IPR013830">
    <property type="entry name" value="SGNH_hydro"/>
</dbReference>
<dbReference type="PANTHER" id="PTHR30383">
    <property type="entry name" value="THIOESTERASE 1/PROTEASE 1/LYSOPHOSPHOLIPASE L1"/>
    <property type="match status" value="1"/>
</dbReference>
<protein>
    <recommendedName>
        <fullName evidence="1">SGNH hydrolase-type esterase domain-containing protein</fullName>
    </recommendedName>
</protein>
<dbReference type="Pfam" id="PF13472">
    <property type="entry name" value="Lipase_GDSL_2"/>
    <property type="match status" value="1"/>
</dbReference>
<dbReference type="AlphaFoldDB" id="A0A4V1ZCN5"/>
<feature type="domain" description="SGNH hydrolase-type esterase" evidence="1">
    <location>
        <begin position="50"/>
        <end position="204"/>
    </location>
</feature>
<dbReference type="RefSeq" id="WP_130023561.1">
    <property type="nucleotide sequence ID" value="NZ_SEWF01000049.1"/>
</dbReference>
<comment type="caution">
    <text evidence="2">The sequence shown here is derived from an EMBL/GenBank/DDBJ whole genome shotgun (WGS) entry which is preliminary data.</text>
</comment>
<proteinExistence type="predicted"/>
<dbReference type="Proteomes" id="UP000293162">
    <property type="component" value="Unassembled WGS sequence"/>
</dbReference>
<keyword evidence="3" id="KW-1185">Reference proteome</keyword>
<dbReference type="Gene3D" id="3.40.50.1110">
    <property type="entry name" value="SGNH hydrolase"/>
    <property type="match status" value="1"/>
</dbReference>
<evidence type="ECO:0000313" key="2">
    <source>
        <dbReference type="EMBL" id="RYU93280.1"/>
    </source>
</evidence>
<dbReference type="OrthoDB" id="9794725at2"/>
<organism evidence="2 3">
    <name type="scientific">Emticicia agri</name>
    <dbReference type="NCBI Taxonomy" id="2492393"/>
    <lineage>
        <taxon>Bacteria</taxon>
        <taxon>Pseudomonadati</taxon>
        <taxon>Bacteroidota</taxon>
        <taxon>Cytophagia</taxon>
        <taxon>Cytophagales</taxon>
        <taxon>Leadbetterellaceae</taxon>
        <taxon>Emticicia</taxon>
    </lineage>
</organism>
<dbReference type="InterPro" id="IPR051532">
    <property type="entry name" value="Ester_Hydrolysis_Enzymes"/>
</dbReference>
<dbReference type="EMBL" id="SEWF01000049">
    <property type="protein sequence ID" value="RYU93280.1"/>
    <property type="molecule type" value="Genomic_DNA"/>
</dbReference>
<name>A0A4V1ZCN5_9BACT</name>
<gene>
    <name evidence="2" type="ORF">EWM59_22775</name>
</gene>
<dbReference type="SUPFAM" id="SSF52266">
    <property type="entry name" value="SGNH hydrolase"/>
    <property type="match status" value="1"/>
</dbReference>
<sequence>MLWVLLIGFLILLVLTYIWIWKKITRDRPDSYPTLQNRQKLDASKKTLVCFGDSITHGNVSYNWVSDVGKLLHELQVLNAGINSDLTFSLLKRIDDVIACQPDFITILIGTNDVNATMKKDLEDSYKQTGRIPENIKPDFESFKKNYQEIILRLKQNTHARIALLSLPIIGEDLNHEVNKKADKYSEFIKELAHTQQLTYLPLREKQKAYLLAHVKPLKYTFEETYKLLILSIINHFFLGKDWDYITQKHGYQLTPDNIHLNSISGGMVRELVKNFITTAY</sequence>